<keyword evidence="1" id="KW-0812">Transmembrane</keyword>
<dbReference type="Proteomes" id="UP000054823">
    <property type="component" value="Unassembled WGS sequence"/>
</dbReference>
<protein>
    <submittedName>
        <fullName evidence="2">Multidrug resistance protein MdtN</fullName>
    </submittedName>
</protein>
<keyword evidence="3" id="KW-1185">Reference proteome</keyword>
<dbReference type="SUPFAM" id="SSF111369">
    <property type="entry name" value="HlyD-like secretion proteins"/>
    <property type="match status" value="1"/>
</dbReference>
<name>A0A0N7LRI0_9RHOB</name>
<dbReference type="STRING" id="321267.SHM7688_00307"/>
<gene>
    <name evidence="2" type="ORF">SHM7688_00307</name>
</gene>
<proteinExistence type="predicted"/>
<keyword evidence="1" id="KW-1133">Transmembrane helix</keyword>
<accession>A0A0N7LRI0</accession>
<dbReference type="Gene3D" id="1.10.287.470">
    <property type="entry name" value="Helix hairpin bin"/>
    <property type="match status" value="1"/>
</dbReference>
<dbReference type="PANTHER" id="PTHR30469">
    <property type="entry name" value="MULTIDRUG RESISTANCE PROTEIN MDTA"/>
    <property type="match status" value="1"/>
</dbReference>
<evidence type="ECO:0000313" key="3">
    <source>
        <dbReference type="Proteomes" id="UP000054823"/>
    </source>
</evidence>
<reference evidence="2 3" key="1">
    <citation type="submission" date="2015-09" db="EMBL/GenBank/DDBJ databases">
        <authorList>
            <consortium name="Swine Surveillance"/>
        </authorList>
    </citation>
    <scope>NUCLEOTIDE SEQUENCE [LARGE SCALE GENOMIC DNA]</scope>
    <source>
        <strain evidence="2 3">CECT 7688</strain>
    </source>
</reference>
<dbReference type="AlphaFoldDB" id="A0A0N7LRI0"/>
<sequence>MKIRHQNPSADLSWTVQAPLTLETPTGEQVGISAWSLAGLEWPEDAGECPQTGVLSVPFQGVDVRFPVRLVQKEAGALVAFEGLSGRQRETLAIFYRSLLSGKMASSGEVITSLDTPVDLVPMGETEEEVAASSQKGLPAPLRIAINVTMYVLVAGLILSILGASLFKSVTRIDVQHGRVVAPIVERLPSNEGYVKSIHVEAGQAVEAGQILVRLTDPIAQGALTETRAKLTLAQKEYLDVQAAIAQLETERPDLTLETRGALFSQTYARFVGDRGFDTLWARWLKLRESDPLAAEGIDPFAFAIARLREIETALLAKVRSLRAARDGQKRGLSLNHVRAPSDGIVHEVLVRKGQFYGPKDLAVVFESNAPRVAMGWVSERYAETLFIGMPAQIGVNVAGERQSISGEVSDVRAGSDPRRPGEFGIIVTVTPLGMEAEETKAVLRMDAPVSLETRRPFAQKIFNRVNEWVKRNG</sequence>
<dbReference type="GO" id="GO:1990281">
    <property type="term" value="C:efflux pump complex"/>
    <property type="evidence" value="ECO:0007669"/>
    <property type="project" value="TreeGrafter"/>
</dbReference>
<evidence type="ECO:0000313" key="2">
    <source>
        <dbReference type="EMBL" id="CUH50876.1"/>
    </source>
</evidence>
<dbReference type="EMBL" id="CYPW01000004">
    <property type="protein sequence ID" value="CUH50876.1"/>
    <property type="molecule type" value="Genomic_DNA"/>
</dbReference>
<organism evidence="2 3">
    <name type="scientific">Shimia marina</name>
    <dbReference type="NCBI Taxonomy" id="321267"/>
    <lineage>
        <taxon>Bacteria</taxon>
        <taxon>Pseudomonadati</taxon>
        <taxon>Pseudomonadota</taxon>
        <taxon>Alphaproteobacteria</taxon>
        <taxon>Rhodobacterales</taxon>
        <taxon>Roseobacteraceae</taxon>
    </lineage>
</organism>
<feature type="transmembrane region" description="Helical" evidence="1">
    <location>
        <begin position="144"/>
        <end position="167"/>
    </location>
</feature>
<keyword evidence="1" id="KW-0472">Membrane</keyword>
<evidence type="ECO:0000256" key="1">
    <source>
        <dbReference type="SAM" id="Phobius"/>
    </source>
</evidence>
<dbReference type="GO" id="GO:0015562">
    <property type="term" value="F:efflux transmembrane transporter activity"/>
    <property type="evidence" value="ECO:0007669"/>
    <property type="project" value="TreeGrafter"/>
</dbReference>
<dbReference type="Gene3D" id="2.40.50.100">
    <property type="match status" value="1"/>
</dbReference>